<proteinExistence type="predicted"/>
<sequence>MVVLRHTLPAGHIDSGQIIVPRCWRRSWRAYRPRARCLFSLLPTSSNGIPVLLLLDIQSDGISNMTTITSSLMLSGQRSLGVNSMQEGYCRSELAHAINIIWNSG</sequence>
<name>A0ACB8S7L9_9AGAM</name>
<reference evidence="1" key="2">
    <citation type="journal article" date="2022" name="New Phytol.">
        <title>Evolutionary transition to the ectomycorrhizal habit in the genomes of a hyperdiverse lineage of mushroom-forming fungi.</title>
        <authorList>
            <person name="Looney B."/>
            <person name="Miyauchi S."/>
            <person name="Morin E."/>
            <person name="Drula E."/>
            <person name="Courty P.E."/>
            <person name="Kohler A."/>
            <person name="Kuo A."/>
            <person name="LaButti K."/>
            <person name="Pangilinan J."/>
            <person name="Lipzen A."/>
            <person name="Riley R."/>
            <person name="Andreopoulos W."/>
            <person name="He G."/>
            <person name="Johnson J."/>
            <person name="Nolan M."/>
            <person name="Tritt A."/>
            <person name="Barry K.W."/>
            <person name="Grigoriev I.V."/>
            <person name="Nagy L.G."/>
            <person name="Hibbett D."/>
            <person name="Henrissat B."/>
            <person name="Matheny P.B."/>
            <person name="Labbe J."/>
            <person name="Martin F.M."/>
        </authorList>
    </citation>
    <scope>NUCLEOTIDE SEQUENCE</scope>
    <source>
        <strain evidence="1">FP105234-sp</strain>
    </source>
</reference>
<evidence type="ECO:0000313" key="1">
    <source>
        <dbReference type="EMBL" id="KAI0052202.1"/>
    </source>
</evidence>
<dbReference type="EMBL" id="MU275847">
    <property type="protein sequence ID" value="KAI0052202.1"/>
    <property type="molecule type" value="Genomic_DNA"/>
</dbReference>
<evidence type="ECO:0000313" key="2">
    <source>
        <dbReference type="Proteomes" id="UP000814033"/>
    </source>
</evidence>
<gene>
    <name evidence="1" type="ORF">FA95DRAFT_66095</name>
</gene>
<keyword evidence="2" id="KW-1185">Reference proteome</keyword>
<dbReference type="Proteomes" id="UP000814033">
    <property type="component" value="Unassembled WGS sequence"/>
</dbReference>
<protein>
    <submittedName>
        <fullName evidence="1">Uncharacterized protein</fullName>
    </submittedName>
</protein>
<accession>A0ACB8S7L9</accession>
<reference evidence="1" key="1">
    <citation type="submission" date="2021-02" db="EMBL/GenBank/DDBJ databases">
        <authorList>
            <consortium name="DOE Joint Genome Institute"/>
            <person name="Ahrendt S."/>
            <person name="Looney B.P."/>
            <person name="Miyauchi S."/>
            <person name="Morin E."/>
            <person name="Drula E."/>
            <person name="Courty P.E."/>
            <person name="Chicoki N."/>
            <person name="Fauchery L."/>
            <person name="Kohler A."/>
            <person name="Kuo A."/>
            <person name="Labutti K."/>
            <person name="Pangilinan J."/>
            <person name="Lipzen A."/>
            <person name="Riley R."/>
            <person name="Andreopoulos W."/>
            <person name="He G."/>
            <person name="Johnson J."/>
            <person name="Barry K.W."/>
            <person name="Grigoriev I.V."/>
            <person name="Nagy L."/>
            <person name="Hibbett D."/>
            <person name="Henrissat B."/>
            <person name="Matheny P.B."/>
            <person name="Labbe J."/>
            <person name="Martin F."/>
        </authorList>
    </citation>
    <scope>NUCLEOTIDE SEQUENCE</scope>
    <source>
        <strain evidence="1">FP105234-sp</strain>
    </source>
</reference>
<comment type="caution">
    <text evidence="1">The sequence shown here is derived from an EMBL/GenBank/DDBJ whole genome shotgun (WGS) entry which is preliminary data.</text>
</comment>
<organism evidence="1 2">
    <name type="scientific">Auriscalpium vulgare</name>
    <dbReference type="NCBI Taxonomy" id="40419"/>
    <lineage>
        <taxon>Eukaryota</taxon>
        <taxon>Fungi</taxon>
        <taxon>Dikarya</taxon>
        <taxon>Basidiomycota</taxon>
        <taxon>Agaricomycotina</taxon>
        <taxon>Agaricomycetes</taxon>
        <taxon>Russulales</taxon>
        <taxon>Auriscalpiaceae</taxon>
        <taxon>Auriscalpium</taxon>
    </lineage>
</organism>